<evidence type="ECO:0000313" key="16">
    <source>
        <dbReference type="Proteomes" id="UP000594873"/>
    </source>
</evidence>
<dbReference type="InterPro" id="IPR039426">
    <property type="entry name" value="TonB-dep_rcpt-like"/>
</dbReference>
<evidence type="ECO:0000256" key="7">
    <source>
        <dbReference type="ARBA" id="ARBA00023077"/>
    </source>
</evidence>
<dbReference type="InterPro" id="IPR036942">
    <property type="entry name" value="Beta-barrel_TonB_sf"/>
</dbReference>
<evidence type="ECO:0000256" key="3">
    <source>
        <dbReference type="ARBA" id="ARBA00022452"/>
    </source>
</evidence>
<dbReference type="PANTHER" id="PTHR30069">
    <property type="entry name" value="TONB-DEPENDENT OUTER MEMBRANE RECEPTOR"/>
    <property type="match status" value="1"/>
</dbReference>
<accession>A0A7T2GJ53</accession>
<evidence type="ECO:0000256" key="11">
    <source>
        <dbReference type="RuleBase" id="RU003357"/>
    </source>
</evidence>
<evidence type="ECO:0000256" key="5">
    <source>
        <dbReference type="ARBA" id="ARBA00022729"/>
    </source>
</evidence>
<organism evidence="15 16">
    <name type="scientific">Allosphingosinicella flava</name>
    <dbReference type="NCBI Taxonomy" id="2771430"/>
    <lineage>
        <taxon>Bacteria</taxon>
        <taxon>Pseudomonadati</taxon>
        <taxon>Pseudomonadota</taxon>
        <taxon>Alphaproteobacteria</taxon>
        <taxon>Sphingomonadales</taxon>
        <taxon>Sphingomonadaceae</taxon>
        <taxon>Allosphingosinicella</taxon>
    </lineage>
</organism>
<evidence type="ECO:0000256" key="10">
    <source>
        <dbReference type="PROSITE-ProRule" id="PRU01360"/>
    </source>
</evidence>
<feature type="signal peptide" evidence="12">
    <location>
        <begin position="1"/>
        <end position="22"/>
    </location>
</feature>
<evidence type="ECO:0000256" key="8">
    <source>
        <dbReference type="ARBA" id="ARBA00023136"/>
    </source>
</evidence>
<evidence type="ECO:0000259" key="13">
    <source>
        <dbReference type="Pfam" id="PF00593"/>
    </source>
</evidence>
<evidence type="ECO:0000256" key="6">
    <source>
        <dbReference type="ARBA" id="ARBA00023065"/>
    </source>
</evidence>
<dbReference type="Gene3D" id="2.170.130.10">
    <property type="entry name" value="TonB-dependent receptor, plug domain"/>
    <property type="match status" value="1"/>
</dbReference>
<dbReference type="InterPro" id="IPR012910">
    <property type="entry name" value="Plug_dom"/>
</dbReference>
<keyword evidence="8 10" id="KW-0472">Membrane</keyword>
<dbReference type="KEGG" id="sflv:IC614_11030"/>
<protein>
    <submittedName>
        <fullName evidence="15">TonB-dependent receptor</fullName>
    </submittedName>
</protein>
<comment type="similarity">
    <text evidence="10 11">Belongs to the TonB-dependent receptor family.</text>
</comment>
<dbReference type="GO" id="GO:0009279">
    <property type="term" value="C:cell outer membrane"/>
    <property type="evidence" value="ECO:0007669"/>
    <property type="project" value="UniProtKB-SubCell"/>
</dbReference>
<name>A0A7T2GJ53_9SPHN</name>
<keyword evidence="4 10" id="KW-0812">Transmembrane</keyword>
<evidence type="ECO:0000256" key="1">
    <source>
        <dbReference type="ARBA" id="ARBA00004571"/>
    </source>
</evidence>
<dbReference type="CDD" id="cd01347">
    <property type="entry name" value="ligand_gated_channel"/>
    <property type="match status" value="1"/>
</dbReference>
<feature type="domain" description="TonB-dependent receptor-like beta-barrel" evidence="13">
    <location>
        <begin position="180"/>
        <end position="610"/>
    </location>
</feature>
<evidence type="ECO:0000259" key="14">
    <source>
        <dbReference type="Pfam" id="PF07715"/>
    </source>
</evidence>
<keyword evidence="2 10" id="KW-0813">Transport</keyword>
<keyword evidence="5 12" id="KW-0732">Signal</keyword>
<feature type="chain" id="PRO_5033039939" evidence="12">
    <location>
        <begin position="23"/>
        <end position="636"/>
    </location>
</feature>
<dbReference type="Pfam" id="PF00593">
    <property type="entry name" value="TonB_dep_Rec_b-barrel"/>
    <property type="match status" value="1"/>
</dbReference>
<feature type="domain" description="TonB-dependent receptor plug" evidence="14">
    <location>
        <begin position="44"/>
        <end position="147"/>
    </location>
</feature>
<dbReference type="InterPro" id="IPR000531">
    <property type="entry name" value="Beta-barrel_TonB"/>
</dbReference>
<dbReference type="GO" id="GO:0044718">
    <property type="term" value="P:siderophore transmembrane transport"/>
    <property type="evidence" value="ECO:0007669"/>
    <property type="project" value="TreeGrafter"/>
</dbReference>
<keyword evidence="15" id="KW-0675">Receptor</keyword>
<dbReference type="PROSITE" id="PS52016">
    <property type="entry name" value="TONB_DEPENDENT_REC_3"/>
    <property type="match status" value="1"/>
</dbReference>
<keyword evidence="7 11" id="KW-0798">TonB box</keyword>
<evidence type="ECO:0000256" key="2">
    <source>
        <dbReference type="ARBA" id="ARBA00022448"/>
    </source>
</evidence>
<dbReference type="Proteomes" id="UP000594873">
    <property type="component" value="Chromosome"/>
</dbReference>
<keyword evidence="3 10" id="KW-1134">Transmembrane beta strand</keyword>
<keyword evidence="16" id="KW-1185">Reference proteome</keyword>
<evidence type="ECO:0000313" key="15">
    <source>
        <dbReference type="EMBL" id="QPQ54839.1"/>
    </source>
</evidence>
<dbReference type="EMBL" id="CP065592">
    <property type="protein sequence ID" value="QPQ54839.1"/>
    <property type="molecule type" value="Genomic_DNA"/>
</dbReference>
<dbReference type="RefSeq" id="WP_200971503.1">
    <property type="nucleotide sequence ID" value="NZ_CP065592.1"/>
</dbReference>
<keyword evidence="9 10" id="KW-0998">Cell outer membrane</keyword>
<dbReference type="Pfam" id="PF07715">
    <property type="entry name" value="Plug"/>
    <property type="match status" value="1"/>
</dbReference>
<dbReference type="InterPro" id="IPR037066">
    <property type="entry name" value="Plug_dom_sf"/>
</dbReference>
<evidence type="ECO:0000256" key="9">
    <source>
        <dbReference type="ARBA" id="ARBA00023237"/>
    </source>
</evidence>
<dbReference type="Gene3D" id="2.40.170.20">
    <property type="entry name" value="TonB-dependent receptor, beta-barrel domain"/>
    <property type="match status" value="1"/>
</dbReference>
<dbReference type="AlphaFoldDB" id="A0A7T2GJ53"/>
<dbReference type="PANTHER" id="PTHR30069:SF53">
    <property type="entry name" value="COLICIN I RECEPTOR-RELATED"/>
    <property type="match status" value="1"/>
</dbReference>
<sequence>MKIVYVSTAAIAAFLAAAPAFADDGEIIVTATRSGDGIERNTYGGSVTVIDAEALQDRQVRQISDVLRDVPGVSVSRSGAVGGLTQIRLRGGEANHTLILIDGIEAADPYRGGELDFATLIADEAARIEILRGQQSALYGSDAIGGVVHYITASGAEAPGVRGRLEGGTFGSVGGAARAGGVAGGLDYVVQGAFDVTDGTPSARNGTRDLDAASTALSTKLAYTATPDLRLKAVLRYARTDAEVNREDGDFASPTYGLIIDTDDEYTNRAWYGLVGGEFDMLDGRWTHGLTAQFNDTRREDRDGDGPTFSTKGGRIKGSYDSRFRFGSGDVRHVLTAAVDLERESFQNVPVSGPAGPGNLNRQIGNIGLVGLYDLSDGDRIGFGASLRHDDNDHFSDATTWRLRGSVRAAEGLYLRAAAGTGIKNPTLYELFASNFGTFIGNPDLKPEKSEGWEIGADFVLRSGAIRLGATYFDATLKDEIYVLYSATFEATPDNRDTKSTQKSVELFANARLSPAWRVDLAYTYTDAKENGAREIRRPKHIASANVRWQGLDDRMGITATARYNGAADESDFRTFPATLVKLDDYVLVNLAADYRVSDRWSLFGRIENVFDADYEDVFSYRTPGRAAYLGVRAGF</sequence>
<evidence type="ECO:0000256" key="12">
    <source>
        <dbReference type="SAM" id="SignalP"/>
    </source>
</evidence>
<comment type="subcellular location">
    <subcellularLocation>
        <location evidence="1 10">Cell outer membrane</location>
        <topology evidence="1 10">Multi-pass membrane protein</topology>
    </subcellularLocation>
</comment>
<dbReference type="SUPFAM" id="SSF56935">
    <property type="entry name" value="Porins"/>
    <property type="match status" value="1"/>
</dbReference>
<gene>
    <name evidence="15" type="ORF">IC614_11030</name>
</gene>
<keyword evidence="6" id="KW-0406">Ion transport</keyword>
<dbReference type="GO" id="GO:0015344">
    <property type="term" value="F:siderophore uptake transmembrane transporter activity"/>
    <property type="evidence" value="ECO:0007669"/>
    <property type="project" value="TreeGrafter"/>
</dbReference>
<proteinExistence type="inferred from homology"/>
<reference evidence="15 16" key="1">
    <citation type="submission" date="2020-11" db="EMBL/GenBank/DDBJ databases">
        <title>Genome seq and assembly of Sphingosinicella sp.</title>
        <authorList>
            <person name="Chhetri G."/>
        </authorList>
    </citation>
    <scope>NUCLEOTIDE SEQUENCE [LARGE SCALE GENOMIC DNA]</scope>
    <source>
        <strain evidence="15 16">UDD2</strain>
    </source>
</reference>
<evidence type="ECO:0000256" key="4">
    <source>
        <dbReference type="ARBA" id="ARBA00022692"/>
    </source>
</evidence>